<organism evidence="1 2">
    <name type="scientific">Basidiobolus meristosporus CBS 931.73</name>
    <dbReference type="NCBI Taxonomy" id="1314790"/>
    <lineage>
        <taxon>Eukaryota</taxon>
        <taxon>Fungi</taxon>
        <taxon>Fungi incertae sedis</taxon>
        <taxon>Zoopagomycota</taxon>
        <taxon>Entomophthoromycotina</taxon>
        <taxon>Basidiobolomycetes</taxon>
        <taxon>Basidiobolales</taxon>
        <taxon>Basidiobolaceae</taxon>
        <taxon>Basidiobolus</taxon>
    </lineage>
</organism>
<dbReference type="OrthoDB" id="1708823at2759"/>
<proteinExistence type="predicted"/>
<feature type="non-terminal residue" evidence="1">
    <location>
        <position position="79"/>
    </location>
</feature>
<evidence type="ECO:0000313" key="2">
    <source>
        <dbReference type="Proteomes" id="UP000193498"/>
    </source>
</evidence>
<dbReference type="InParanoid" id="A0A1Y1YJ57"/>
<dbReference type="Proteomes" id="UP000193498">
    <property type="component" value="Unassembled WGS sequence"/>
</dbReference>
<protein>
    <submittedName>
        <fullName evidence="1">Uncharacterized protein</fullName>
    </submittedName>
</protein>
<sequence length="79" mass="8891">MGWGCGCLSKVPDFREYNWPIVAEECKAKRTNCQDKCNSAPDASRNQCYSDCSTNFQCETEKAPPSYLEVPDVEATPLY</sequence>
<reference evidence="1 2" key="1">
    <citation type="submission" date="2016-07" db="EMBL/GenBank/DDBJ databases">
        <title>Pervasive Adenine N6-methylation of Active Genes in Fungi.</title>
        <authorList>
            <consortium name="DOE Joint Genome Institute"/>
            <person name="Mondo S.J."/>
            <person name="Dannebaum R.O."/>
            <person name="Kuo R.C."/>
            <person name="Labutti K."/>
            <person name="Haridas S."/>
            <person name="Kuo A."/>
            <person name="Salamov A."/>
            <person name="Ahrendt S.R."/>
            <person name="Lipzen A."/>
            <person name="Sullivan W."/>
            <person name="Andreopoulos W.B."/>
            <person name="Clum A."/>
            <person name="Lindquist E."/>
            <person name="Daum C."/>
            <person name="Ramamoorthy G.K."/>
            <person name="Gryganskyi A."/>
            <person name="Culley D."/>
            <person name="Magnuson J.K."/>
            <person name="James T.Y."/>
            <person name="O'Malley M.A."/>
            <person name="Stajich J.E."/>
            <person name="Spatafora J.W."/>
            <person name="Visel A."/>
            <person name="Grigoriev I.V."/>
        </authorList>
    </citation>
    <scope>NUCLEOTIDE SEQUENCE [LARGE SCALE GENOMIC DNA]</scope>
    <source>
        <strain evidence="1 2">CBS 931.73</strain>
    </source>
</reference>
<dbReference type="EMBL" id="MCFE01000121">
    <property type="protein sequence ID" value="ORX98060.1"/>
    <property type="molecule type" value="Genomic_DNA"/>
</dbReference>
<keyword evidence="2" id="KW-1185">Reference proteome</keyword>
<gene>
    <name evidence="1" type="ORF">K493DRAFT_194076</name>
</gene>
<evidence type="ECO:0000313" key="1">
    <source>
        <dbReference type="EMBL" id="ORX98060.1"/>
    </source>
</evidence>
<accession>A0A1Y1YJ57</accession>
<comment type="caution">
    <text evidence="1">The sequence shown here is derived from an EMBL/GenBank/DDBJ whole genome shotgun (WGS) entry which is preliminary data.</text>
</comment>
<name>A0A1Y1YJ57_9FUNG</name>
<dbReference type="AlphaFoldDB" id="A0A1Y1YJ57"/>